<gene>
    <name evidence="1" type="ORF">SDC9_144392</name>
</gene>
<evidence type="ECO:0000313" key="1">
    <source>
        <dbReference type="EMBL" id="MPM97219.1"/>
    </source>
</evidence>
<sequence length="62" mass="6365">MLVAVPAQVVAPVADTTGPGKIDTETVPVPVHPATLVPVTVYVVVAEGETEILDPFPPVLHA</sequence>
<protein>
    <submittedName>
        <fullName evidence="1">Uncharacterized protein</fullName>
    </submittedName>
</protein>
<reference evidence="1" key="1">
    <citation type="submission" date="2019-08" db="EMBL/GenBank/DDBJ databases">
        <authorList>
            <person name="Kucharzyk K."/>
            <person name="Murdoch R.W."/>
            <person name="Higgins S."/>
            <person name="Loffler F."/>
        </authorList>
    </citation>
    <scope>NUCLEOTIDE SEQUENCE</scope>
</reference>
<accession>A0A645E6Q3</accession>
<name>A0A645E6Q3_9ZZZZ</name>
<organism evidence="1">
    <name type="scientific">bioreactor metagenome</name>
    <dbReference type="NCBI Taxonomy" id="1076179"/>
    <lineage>
        <taxon>unclassified sequences</taxon>
        <taxon>metagenomes</taxon>
        <taxon>ecological metagenomes</taxon>
    </lineage>
</organism>
<proteinExistence type="predicted"/>
<dbReference type="EMBL" id="VSSQ01043526">
    <property type="protein sequence ID" value="MPM97219.1"/>
    <property type="molecule type" value="Genomic_DNA"/>
</dbReference>
<dbReference type="AlphaFoldDB" id="A0A645E6Q3"/>
<comment type="caution">
    <text evidence="1">The sequence shown here is derived from an EMBL/GenBank/DDBJ whole genome shotgun (WGS) entry which is preliminary data.</text>
</comment>